<dbReference type="InterPro" id="IPR011991">
    <property type="entry name" value="ArsR-like_HTH"/>
</dbReference>
<dbReference type="InterPro" id="IPR001845">
    <property type="entry name" value="HTH_ArsR_DNA-bd_dom"/>
</dbReference>
<dbReference type="PANTHER" id="PTHR43132:SF8">
    <property type="entry name" value="HTH-TYPE TRANSCRIPTIONAL REGULATOR KMTR"/>
    <property type="match status" value="1"/>
</dbReference>
<dbReference type="GO" id="GO:0003700">
    <property type="term" value="F:DNA-binding transcription factor activity"/>
    <property type="evidence" value="ECO:0007669"/>
    <property type="project" value="InterPro"/>
</dbReference>
<organism evidence="5 6">
    <name type="scientific">Lentzea guizhouensis</name>
    <dbReference type="NCBI Taxonomy" id="1586287"/>
    <lineage>
        <taxon>Bacteria</taxon>
        <taxon>Bacillati</taxon>
        <taxon>Actinomycetota</taxon>
        <taxon>Actinomycetes</taxon>
        <taxon>Pseudonocardiales</taxon>
        <taxon>Pseudonocardiaceae</taxon>
        <taxon>Lentzea</taxon>
    </lineage>
</organism>
<dbReference type="Pfam" id="PF01022">
    <property type="entry name" value="HTH_5"/>
    <property type="match status" value="1"/>
</dbReference>
<dbReference type="AlphaFoldDB" id="A0A1B2HQ71"/>
<keyword evidence="6" id="KW-1185">Reference proteome</keyword>
<dbReference type="EMBL" id="CP016793">
    <property type="protein sequence ID" value="ANZ39868.1"/>
    <property type="molecule type" value="Genomic_DNA"/>
</dbReference>
<dbReference type="InterPro" id="IPR051011">
    <property type="entry name" value="Metal_resp_trans_reg"/>
</dbReference>
<protein>
    <recommendedName>
        <fullName evidence="4">HTH arsR-type domain-containing protein</fullName>
    </recommendedName>
</protein>
<dbReference type="InterPro" id="IPR036388">
    <property type="entry name" value="WH-like_DNA-bd_sf"/>
</dbReference>
<dbReference type="STRING" id="1586287.BBK82_31310"/>
<feature type="domain" description="HTH arsR-type" evidence="4">
    <location>
        <begin position="92"/>
        <end position="175"/>
    </location>
</feature>
<dbReference type="KEGG" id="led:BBK82_31310"/>
<dbReference type="OrthoDB" id="3460651at2"/>
<evidence type="ECO:0000313" key="5">
    <source>
        <dbReference type="EMBL" id="ANZ39868.1"/>
    </source>
</evidence>
<keyword evidence="1" id="KW-0805">Transcription regulation</keyword>
<proteinExistence type="predicted"/>
<gene>
    <name evidence="5" type="ORF">BBK82_31310</name>
</gene>
<dbReference type="SMART" id="SM00418">
    <property type="entry name" value="HTH_ARSR"/>
    <property type="match status" value="1"/>
</dbReference>
<evidence type="ECO:0000313" key="6">
    <source>
        <dbReference type="Proteomes" id="UP000093053"/>
    </source>
</evidence>
<dbReference type="SUPFAM" id="SSF46785">
    <property type="entry name" value="Winged helix' DNA-binding domain"/>
    <property type="match status" value="1"/>
</dbReference>
<name>A0A1B2HQ71_9PSEU</name>
<dbReference type="PANTHER" id="PTHR43132">
    <property type="entry name" value="ARSENICAL RESISTANCE OPERON REPRESSOR ARSR-RELATED"/>
    <property type="match status" value="1"/>
</dbReference>
<evidence type="ECO:0000256" key="3">
    <source>
        <dbReference type="ARBA" id="ARBA00023163"/>
    </source>
</evidence>
<accession>A0A1B2HQ71</accession>
<keyword evidence="3" id="KW-0804">Transcription</keyword>
<keyword evidence="2" id="KW-0238">DNA-binding</keyword>
<reference evidence="5 6" key="1">
    <citation type="submission" date="2016-07" db="EMBL/GenBank/DDBJ databases">
        <title>Complete genome sequence of the Lentzea guizhouensis DHS C013.</title>
        <authorList>
            <person name="Cao C."/>
        </authorList>
    </citation>
    <scope>NUCLEOTIDE SEQUENCE [LARGE SCALE GENOMIC DNA]</scope>
    <source>
        <strain evidence="5 6">DHS C013</strain>
    </source>
</reference>
<dbReference type="Proteomes" id="UP000093053">
    <property type="component" value="Chromosome"/>
</dbReference>
<dbReference type="RefSeq" id="WP_065918209.1">
    <property type="nucleotide sequence ID" value="NZ_CP016793.1"/>
</dbReference>
<dbReference type="GO" id="GO:0003677">
    <property type="term" value="F:DNA binding"/>
    <property type="evidence" value="ECO:0007669"/>
    <property type="project" value="UniProtKB-KW"/>
</dbReference>
<dbReference type="Gene3D" id="1.10.10.10">
    <property type="entry name" value="Winged helix-like DNA-binding domain superfamily/Winged helix DNA-binding domain"/>
    <property type="match status" value="1"/>
</dbReference>
<evidence type="ECO:0000256" key="1">
    <source>
        <dbReference type="ARBA" id="ARBA00023015"/>
    </source>
</evidence>
<dbReference type="CDD" id="cd00090">
    <property type="entry name" value="HTH_ARSR"/>
    <property type="match status" value="1"/>
</dbReference>
<dbReference type="PROSITE" id="PS50987">
    <property type="entry name" value="HTH_ARSR_2"/>
    <property type="match status" value="1"/>
</dbReference>
<evidence type="ECO:0000256" key="2">
    <source>
        <dbReference type="ARBA" id="ARBA00023125"/>
    </source>
</evidence>
<evidence type="ECO:0000259" key="4">
    <source>
        <dbReference type="PROSITE" id="PS50987"/>
    </source>
</evidence>
<dbReference type="InterPro" id="IPR036390">
    <property type="entry name" value="WH_DNA-bd_sf"/>
</dbReference>
<sequence>MLRLHFGVDDVARTRFSGGGLNGRHLALGVAEALNSLHPRISWRSPVLEVRATGSREVRLQGCGLLLQCVVGPFQLIMDTGVQPVLRYPAQARDQAVGAHADPLTEVLGRTRAKALRALENELTTTELARSLGVSPATASQSAAALRGAGLIATRRQGKEVRHRMTRKGWEMLVV</sequence>